<proteinExistence type="predicted"/>
<accession>A0A6J5SI93</accession>
<gene>
    <name evidence="1" type="ORF">UFOVP1103_43</name>
    <name evidence="2" type="ORF">UFOVP1464_16</name>
    <name evidence="3" type="ORF">UFOVP1553_46</name>
</gene>
<dbReference type="EMBL" id="LR798402">
    <property type="protein sequence ID" value="CAB5229422.1"/>
    <property type="molecule type" value="Genomic_DNA"/>
</dbReference>
<evidence type="ECO:0000313" key="1">
    <source>
        <dbReference type="EMBL" id="CAB4183516.1"/>
    </source>
</evidence>
<protein>
    <submittedName>
        <fullName evidence="2">Uncharacterized protein</fullName>
    </submittedName>
</protein>
<evidence type="ECO:0000313" key="3">
    <source>
        <dbReference type="EMBL" id="CAB5229422.1"/>
    </source>
</evidence>
<name>A0A6J5SI93_9CAUD</name>
<evidence type="ECO:0000313" key="2">
    <source>
        <dbReference type="EMBL" id="CAB4214089.1"/>
    </source>
</evidence>
<sequence>MWIAKTYSRNFQFEAYGTTKAKAKEALQQCFINHANIYDCDPDWTEDLDLNEVYQIKPNTYNTF</sequence>
<dbReference type="EMBL" id="LR797402">
    <property type="protein sequence ID" value="CAB4214089.1"/>
    <property type="molecule type" value="Genomic_DNA"/>
</dbReference>
<reference evidence="2" key="1">
    <citation type="submission" date="2020-05" db="EMBL/GenBank/DDBJ databases">
        <authorList>
            <person name="Chiriac C."/>
            <person name="Salcher M."/>
            <person name="Ghai R."/>
            <person name="Kavagutti S V."/>
        </authorList>
    </citation>
    <scope>NUCLEOTIDE SEQUENCE</scope>
</reference>
<organism evidence="2">
    <name type="scientific">uncultured Caudovirales phage</name>
    <dbReference type="NCBI Taxonomy" id="2100421"/>
    <lineage>
        <taxon>Viruses</taxon>
        <taxon>Duplodnaviria</taxon>
        <taxon>Heunggongvirae</taxon>
        <taxon>Uroviricota</taxon>
        <taxon>Caudoviricetes</taxon>
        <taxon>Peduoviridae</taxon>
        <taxon>Maltschvirus</taxon>
        <taxon>Maltschvirus maltsch</taxon>
    </lineage>
</organism>
<dbReference type="EMBL" id="LR797046">
    <property type="protein sequence ID" value="CAB4183516.1"/>
    <property type="molecule type" value="Genomic_DNA"/>
</dbReference>